<feature type="coiled-coil region" evidence="1">
    <location>
        <begin position="202"/>
        <end position="275"/>
    </location>
</feature>
<dbReference type="SMR" id="G4ZC93"/>
<evidence type="ECO:0000256" key="1">
    <source>
        <dbReference type="SAM" id="Coils"/>
    </source>
</evidence>
<reference evidence="3 4" key="1">
    <citation type="journal article" date="2006" name="Science">
        <title>Phytophthora genome sequences uncover evolutionary origins and mechanisms of pathogenesis.</title>
        <authorList>
            <person name="Tyler B.M."/>
            <person name="Tripathy S."/>
            <person name="Zhang X."/>
            <person name="Dehal P."/>
            <person name="Jiang R.H."/>
            <person name="Aerts A."/>
            <person name="Arredondo F.D."/>
            <person name="Baxter L."/>
            <person name="Bensasson D."/>
            <person name="Beynon J.L."/>
            <person name="Chapman J."/>
            <person name="Damasceno C.M."/>
            <person name="Dorrance A.E."/>
            <person name="Dou D."/>
            <person name="Dickerman A.W."/>
            <person name="Dubchak I.L."/>
            <person name="Garbelotto M."/>
            <person name="Gijzen M."/>
            <person name="Gordon S.G."/>
            <person name="Govers F."/>
            <person name="Grunwald N.J."/>
            <person name="Huang W."/>
            <person name="Ivors K.L."/>
            <person name="Jones R.W."/>
            <person name="Kamoun S."/>
            <person name="Krampis K."/>
            <person name="Lamour K.H."/>
            <person name="Lee M.K."/>
            <person name="McDonald W.H."/>
            <person name="Medina M."/>
            <person name="Meijer H.J."/>
            <person name="Nordberg E.K."/>
            <person name="Maclean D.J."/>
            <person name="Ospina-Giraldo M.D."/>
            <person name="Morris P.F."/>
            <person name="Phuntumart V."/>
            <person name="Putnam N.H."/>
            <person name="Rash S."/>
            <person name="Rose J.K."/>
            <person name="Sakihama Y."/>
            <person name="Salamov A.A."/>
            <person name="Savidor A."/>
            <person name="Scheuring C.F."/>
            <person name="Smith B.M."/>
            <person name="Sobral B.W."/>
            <person name="Terry A."/>
            <person name="Torto-Alalibo T.A."/>
            <person name="Win J."/>
            <person name="Xu Z."/>
            <person name="Zhang H."/>
            <person name="Grigoriev I.V."/>
            <person name="Rokhsar D.S."/>
            <person name="Boore J.L."/>
        </authorList>
    </citation>
    <scope>NUCLEOTIDE SEQUENCE [LARGE SCALE GENOMIC DNA]</scope>
    <source>
        <strain evidence="3 4">P6497</strain>
    </source>
</reference>
<dbReference type="Proteomes" id="UP000002640">
    <property type="component" value="Unassembled WGS sequence"/>
</dbReference>
<keyword evidence="4" id="KW-1185">Reference proteome</keyword>
<feature type="region of interest" description="Disordered" evidence="2">
    <location>
        <begin position="56"/>
        <end position="75"/>
    </location>
</feature>
<feature type="region of interest" description="Disordered" evidence="2">
    <location>
        <begin position="788"/>
        <end position="852"/>
    </location>
</feature>
<accession>G4ZC93</accession>
<evidence type="ECO:0000313" key="4">
    <source>
        <dbReference type="Proteomes" id="UP000002640"/>
    </source>
</evidence>
<dbReference type="EMBL" id="JH159153">
    <property type="protein sequence ID" value="EGZ22121.1"/>
    <property type="molecule type" value="Genomic_DNA"/>
</dbReference>
<evidence type="ECO:0000256" key="2">
    <source>
        <dbReference type="SAM" id="MobiDB-lite"/>
    </source>
</evidence>
<evidence type="ECO:0000313" key="3">
    <source>
        <dbReference type="EMBL" id="EGZ22121.1"/>
    </source>
</evidence>
<feature type="region of interest" description="Disordered" evidence="2">
    <location>
        <begin position="397"/>
        <end position="422"/>
    </location>
</feature>
<dbReference type="KEGG" id="psoj:PHYSODRAFT_489436"/>
<organism evidence="3 4">
    <name type="scientific">Phytophthora sojae (strain P6497)</name>
    <name type="common">Soybean stem and root rot agent</name>
    <name type="synonym">Phytophthora megasperma f. sp. glycines</name>
    <dbReference type="NCBI Taxonomy" id="1094619"/>
    <lineage>
        <taxon>Eukaryota</taxon>
        <taxon>Sar</taxon>
        <taxon>Stramenopiles</taxon>
        <taxon>Oomycota</taxon>
        <taxon>Peronosporomycetes</taxon>
        <taxon>Peronosporales</taxon>
        <taxon>Peronosporaceae</taxon>
        <taxon>Phytophthora</taxon>
    </lineage>
</organism>
<feature type="region of interest" description="Disordered" evidence="2">
    <location>
        <begin position="508"/>
        <end position="528"/>
    </location>
</feature>
<dbReference type="OMA" id="TIYEQEK"/>
<feature type="coiled-coil region" evidence="1">
    <location>
        <begin position="103"/>
        <end position="133"/>
    </location>
</feature>
<gene>
    <name evidence="3" type="ORF">PHYSODRAFT_489436</name>
</gene>
<protein>
    <submittedName>
        <fullName evidence="3">Uncharacterized protein</fullName>
    </submittedName>
</protein>
<feature type="compositionally biased region" description="Polar residues" evidence="2">
    <location>
        <begin position="788"/>
        <end position="804"/>
    </location>
</feature>
<feature type="coiled-coil region" evidence="1">
    <location>
        <begin position="580"/>
        <end position="718"/>
    </location>
</feature>
<proteinExistence type="predicted"/>
<name>G4ZC93_PHYSP</name>
<feature type="compositionally biased region" description="Polar residues" evidence="2">
    <location>
        <begin position="65"/>
        <end position="75"/>
    </location>
</feature>
<dbReference type="RefSeq" id="XP_009524838.1">
    <property type="nucleotide sequence ID" value="XM_009526543.1"/>
</dbReference>
<sequence length="884" mass="100528">MDKPTPSVHPIDTLSKKLRQQAMELTHVYEELEKQNLQIDDYKQQIRDQKRQLEQLRAQRRKSIDGSSKTPTNSRALALEQQKRAAQMMIGTPSTGASLGQKRGELECKIKEADREKKKYELAAKRIEKALVELQVFQNDRMEKFFPADGVTNQRDDDIDASTDLEAVLSEQRAYIRVLEEAVHLKATDFEVTGHEELLIVLAELRHTIYEQERDVEQKNNALSTIQEQLEQETQHHFDTKSLLASVHKQQEEMAQRFQEQESALYARINELQEELKQRESHLSWLQGASTDAQRTEEALQSRLAAAMKAQNLTDAKLEDATRTVSALQEQLKSMTMKFEEGQRHIVTLQDECTKKQAHLDELNALQEELLASVDKYVNKVKKSRDKVEHLKVELQSCKEKQESAKTQADDASRSSGEQLAALRSKISEAEQREQQVQSQFTALQQEKARLESTLAEVQQSLQSEIQESNEQQQQIAAKETRCNQVEEAVAELEAALSTALQMMLNKSAETESQDAAEMDENSSDSDEHSFLLDQAVIRDLRVSCSTLDLTAQMCQDEMEKRHQEICDCRQQLTERTLEVNAFAMQVETLEGQLHRAEAECEAFNALEQQVADQAKVLEARETLLRDLSAENNRLVAVENECSVQVAANKRLTRQLEDQRETMNEQRNYSEELERALESAATFAEQQNECNQQLNTQLAHMKNSHREQAEKLKALEVQSAAFSSRFLGLVKQYTAFLRPTAATDRSLQDLLNQFDAEVQNGDVLRLLQLFPALLEQCISTCSRSSQQNSLNTGRTTAISNSKKLQQPGKWSIEKPHVTMESPTWPSAPHSKSLIPSTPSPLKVAHSRAHSCSNAAEREEVQLAEQLELIRGAFQSYKDGMDIDR</sequence>
<feature type="compositionally biased region" description="Acidic residues" evidence="2">
    <location>
        <begin position="512"/>
        <end position="525"/>
    </location>
</feature>
<dbReference type="SUPFAM" id="SSF57997">
    <property type="entry name" value="Tropomyosin"/>
    <property type="match status" value="1"/>
</dbReference>
<keyword evidence="1" id="KW-0175">Coiled coil</keyword>
<dbReference type="GeneID" id="20656427"/>
<dbReference type="AlphaFoldDB" id="G4ZC93"/>
<feature type="compositionally biased region" description="Basic and acidic residues" evidence="2">
    <location>
        <begin position="397"/>
        <end position="413"/>
    </location>
</feature>
<dbReference type="InParanoid" id="G4ZC93"/>